<dbReference type="AlphaFoldDB" id="A0AAV7ST10"/>
<gene>
    <name evidence="2" type="ORF">NDU88_007502</name>
</gene>
<evidence type="ECO:0000256" key="1">
    <source>
        <dbReference type="SAM" id="MobiDB-lite"/>
    </source>
</evidence>
<comment type="caution">
    <text evidence="2">The sequence shown here is derived from an EMBL/GenBank/DDBJ whole genome shotgun (WGS) entry which is preliminary data.</text>
</comment>
<evidence type="ECO:0000313" key="2">
    <source>
        <dbReference type="EMBL" id="KAJ1167109.1"/>
    </source>
</evidence>
<protein>
    <submittedName>
        <fullName evidence="2">Uncharacterized protein</fullName>
    </submittedName>
</protein>
<organism evidence="2 3">
    <name type="scientific">Pleurodeles waltl</name>
    <name type="common">Iberian ribbed newt</name>
    <dbReference type="NCBI Taxonomy" id="8319"/>
    <lineage>
        <taxon>Eukaryota</taxon>
        <taxon>Metazoa</taxon>
        <taxon>Chordata</taxon>
        <taxon>Craniata</taxon>
        <taxon>Vertebrata</taxon>
        <taxon>Euteleostomi</taxon>
        <taxon>Amphibia</taxon>
        <taxon>Batrachia</taxon>
        <taxon>Caudata</taxon>
        <taxon>Salamandroidea</taxon>
        <taxon>Salamandridae</taxon>
        <taxon>Pleurodelinae</taxon>
        <taxon>Pleurodeles</taxon>
    </lineage>
</organism>
<name>A0AAV7ST10_PLEWA</name>
<dbReference type="Proteomes" id="UP001066276">
    <property type="component" value="Chromosome 4_2"/>
</dbReference>
<keyword evidence="3" id="KW-1185">Reference proteome</keyword>
<accession>A0AAV7ST10</accession>
<reference evidence="2" key="1">
    <citation type="journal article" date="2022" name="bioRxiv">
        <title>Sequencing and chromosome-scale assembly of the giantPleurodeles waltlgenome.</title>
        <authorList>
            <person name="Brown T."/>
            <person name="Elewa A."/>
            <person name="Iarovenko S."/>
            <person name="Subramanian E."/>
            <person name="Araus A.J."/>
            <person name="Petzold A."/>
            <person name="Susuki M."/>
            <person name="Suzuki K.-i.T."/>
            <person name="Hayashi T."/>
            <person name="Toyoda A."/>
            <person name="Oliveira C."/>
            <person name="Osipova E."/>
            <person name="Leigh N.D."/>
            <person name="Simon A."/>
            <person name="Yun M.H."/>
        </authorList>
    </citation>
    <scope>NUCLEOTIDE SEQUENCE</scope>
    <source>
        <strain evidence="2">20211129_DDA</strain>
        <tissue evidence="2">Liver</tissue>
    </source>
</reference>
<feature type="compositionally biased region" description="Polar residues" evidence="1">
    <location>
        <begin position="14"/>
        <end position="26"/>
    </location>
</feature>
<feature type="region of interest" description="Disordered" evidence="1">
    <location>
        <begin position="1"/>
        <end position="26"/>
    </location>
</feature>
<evidence type="ECO:0000313" key="3">
    <source>
        <dbReference type="Proteomes" id="UP001066276"/>
    </source>
</evidence>
<proteinExistence type="predicted"/>
<dbReference type="EMBL" id="JANPWB010000008">
    <property type="protein sequence ID" value="KAJ1167109.1"/>
    <property type="molecule type" value="Genomic_DNA"/>
</dbReference>
<sequence length="82" mass="8920">MPVAAPHPLMTHGPQRSTVPDPTRQCNGSCPHLSALRSATWNPLQGRSARTTALLIVYSTCRDKDMDGASRLVVVNPELITR</sequence>